<organism evidence="2 3">
    <name type="scientific">Tateyamaria armeniaca</name>
    <dbReference type="NCBI Taxonomy" id="2518930"/>
    <lineage>
        <taxon>Bacteria</taxon>
        <taxon>Pseudomonadati</taxon>
        <taxon>Pseudomonadota</taxon>
        <taxon>Alphaproteobacteria</taxon>
        <taxon>Rhodobacterales</taxon>
        <taxon>Roseobacteraceae</taxon>
        <taxon>Tateyamaria</taxon>
    </lineage>
</organism>
<protein>
    <submittedName>
        <fullName evidence="2">ChaN family lipoprotein</fullName>
    </submittedName>
</protein>
<keyword evidence="2" id="KW-0449">Lipoprotein</keyword>
<keyword evidence="3" id="KW-1185">Reference proteome</keyword>
<dbReference type="Gene3D" id="3.40.50.11550">
    <property type="match status" value="1"/>
</dbReference>
<feature type="domain" description="Haem-binding uptake Tiki superfamily ChaN" evidence="1">
    <location>
        <begin position="1"/>
        <end position="185"/>
    </location>
</feature>
<sequence>MDRLEQAETILIGERHGFAPHQNRVALILEELALRGRFPTLALEMLEPAQMPALETYRADNPEYVGGLGAALNWSETGWPAWSFYEPVFRAAFRAKLEVMAADLPKEEQRLIRRTGETSLDYSQIAYEEWIKSIAEALCLDPSSKFVRHEALRQIARDQHIANSIDSVPGHAVLVAGGEHIRSDRVIGALGKQAETLGFMPDQASHTHYDYVWKQGHQATNGC</sequence>
<reference evidence="2 3" key="1">
    <citation type="submission" date="2024-08" db="EMBL/GenBank/DDBJ databases">
        <title>Tateyamaria sp. nov., isolated from marine algae.</title>
        <authorList>
            <person name="Choi B.J."/>
            <person name="Kim J.M."/>
            <person name="Lee J.K."/>
            <person name="Choi D.G."/>
            <person name="Bayburt H."/>
            <person name="Baek J.H."/>
            <person name="Han D.M."/>
            <person name="Jeon C.O."/>
        </authorList>
    </citation>
    <scope>NUCLEOTIDE SEQUENCE [LARGE SCALE GENOMIC DNA]</scope>
    <source>
        <strain evidence="2 3">KMU-156</strain>
    </source>
</reference>
<dbReference type="RefSeq" id="WP_407592007.1">
    <property type="nucleotide sequence ID" value="NZ_JBHDIY010000002.1"/>
</dbReference>
<name>A0ABW8UT84_9RHOB</name>
<evidence type="ECO:0000313" key="3">
    <source>
        <dbReference type="Proteomes" id="UP001627408"/>
    </source>
</evidence>
<dbReference type="InterPro" id="IPR007314">
    <property type="entry name" value="Cofac_haem-bd_dom"/>
</dbReference>
<accession>A0ABW8UT84</accession>
<comment type="caution">
    <text evidence="2">The sequence shown here is derived from an EMBL/GenBank/DDBJ whole genome shotgun (WGS) entry which is preliminary data.</text>
</comment>
<dbReference type="Proteomes" id="UP001627408">
    <property type="component" value="Unassembled WGS sequence"/>
</dbReference>
<evidence type="ECO:0000313" key="2">
    <source>
        <dbReference type="EMBL" id="MFL4470137.1"/>
    </source>
</evidence>
<dbReference type="EMBL" id="JBHDIY010000002">
    <property type="protein sequence ID" value="MFL4470137.1"/>
    <property type="molecule type" value="Genomic_DNA"/>
</dbReference>
<proteinExistence type="predicted"/>
<dbReference type="SUPFAM" id="SSF159501">
    <property type="entry name" value="EreA/ChaN-like"/>
    <property type="match status" value="1"/>
</dbReference>
<gene>
    <name evidence="2" type="ORF">ACERZ8_09740</name>
</gene>
<dbReference type="Pfam" id="PF04187">
    <property type="entry name" value="Cofac_haem_bdg"/>
    <property type="match status" value="1"/>
</dbReference>
<evidence type="ECO:0000259" key="1">
    <source>
        <dbReference type="Pfam" id="PF04187"/>
    </source>
</evidence>